<dbReference type="Pfam" id="PF00580">
    <property type="entry name" value="UvrD-helicase"/>
    <property type="match status" value="2"/>
</dbReference>
<dbReference type="PANTHER" id="PTHR11070">
    <property type="entry name" value="UVRD / RECB / PCRA DNA HELICASE FAMILY MEMBER"/>
    <property type="match status" value="1"/>
</dbReference>
<dbReference type="InterPro" id="IPR014016">
    <property type="entry name" value="UvrD-like_ATP-bd"/>
</dbReference>
<evidence type="ECO:0000259" key="10">
    <source>
        <dbReference type="PROSITE" id="PS51198"/>
    </source>
</evidence>
<feature type="binding site" evidence="9">
    <location>
        <begin position="3"/>
        <end position="10"/>
    </location>
    <ligand>
        <name>ATP</name>
        <dbReference type="ChEBI" id="CHEBI:30616"/>
    </ligand>
</feature>
<protein>
    <recommendedName>
        <fullName evidence="7">DNA 3'-5' helicase</fullName>
        <ecNumber evidence="7">5.6.2.4</ecNumber>
    </recommendedName>
</protein>
<comment type="caution">
    <text evidence="12">The sequence shown here is derived from an EMBL/GenBank/DDBJ whole genome shotgun (WGS) entry which is preliminary data.</text>
</comment>
<reference evidence="12" key="2">
    <citation type="journal article" date="2021" name="PeerJ">
        <title>Extensive microbial diversity within the chicken gut microbiome revealed by metagenomics and culture.</title>
        <authorList>
            <person name="Gilroy R."/>
            <person name="Ravi A."/>
            <person name="Getino M."/>
            <person name="Pursley I."/>
            <person name="Horton D.L."/>
            <person name="Alikhan N.F."/>
            <person name="Baker D."/>
            <person name="Gharbi K."/>
            <person name="Hall N."/>
            <person name="Watson M."/>
            <person name="Adriaenssens E.M."/>
            <person name="Foster-Nyarko E."/>
            <person name="Jarju S."/>
            <person name="Secka A."/>
            <person name="Antonio M."/>
            <person name="Oren A."/>
            <person name="Chaudhuri R.R."/>
            <person name="La Ragione R."/>
            <person name="Hildebrand F."/>
            <person name="Pallen M.J."/>
        </authorList>
    </citation>
    <scope>NUCLEOTIDE SEQUENCE</scope>
    <source>
        <strain evidence="12">20514</strain>
    </source>
</reference>
<sequence length="1062" mass="118786">MKASAGSGKTFNLARKYITLLFRKSDRAAYRHILAVTFTNKATDEMKSRILRELYILSTDPGSSGYLKWFIPEMFPAEELASVAPGDIVRELPGKPGERITEESLKESAREMLCNILHDYSAFSVSTIDRFFQQTLKAFSREIGQFSSYQVELDRKMLIRETVDRILDSLTEDSPDLLRWLTDCAMEQVEKGERYNLDQRLGDMAERLKSDAYRDIVEESGIDEALVYSYSNLRKIREMCGSVISSYIKRVRDAAEAALAAIDRCGVQVSDFYRSFPKVLYTYKEAREGEALKLPSGFLSRAGDPGLWFPKAKSRDLIAVTSGLEDSFRDFCILFGDDFRVYNTARLIRAQLYELGVAADIEREFDAVLKERNVLGIDDSNLLLKNIIDGSDAPFVYEKIGVRYENFLLDEFQDTSVIQWENFRPLLENSDSQNHENLIVGDVKQSIYRWRGSRWQLLQESLEKEFSSCRTTVLDSNFRSLRNIVEFNNDFFGYASELMDAVYGGQEATVSGIYSDVSQKVASRSSEGGLVEVSFCSGEAQTDIVLRTVRRLVASGAGYGDIAVLVRNNSSGAEVAGSLIRNSVPVITDDSLKVKSSSVVRRLVSIMAYMDNPLNTVGSYLAGDMKTWPDGGYRSLPDLCESLIRSLRAADEEAFDADTAYVQSFVDCVIDYSSMNGNSLHDFLSYWEGVNPDISSPTLGDAVRIITVHKSKGLDFRYVIFPFAETVRLYRPSNVWCCPDFGGTALEGAGKGLFDVTLSESSGETLFSGDFRREKLLQYIDNINIFYVALTRAVKGMYIIAGNPSRKFLASVDNPVPECSDMSHILYAYLRNRGIRAGFRSVEEEDGRVSVSYRLGEIPVSQEGRKVPRQPGHLPASYPSFALNPEAGEDGGPVRTRLILSTENVDYFSEDGSPGLYSSGRLRGIILHKILSSVRVAEDLGRAVSDAVAAGLLDRDEAADAEAFLSSKIASVSALGWFAADGSRILNESPVIDTDGRVYRPDRVILHNDGRVTVIDYKFGSRDNSYRRQVLKYADIWRRKGHPDVSAYIWYVMSDSPEIVTA</sequence>
<dbReference type="GO" id="GO:0005524">
    <property type="term" value="F:ATP binding"/>
    <property type="evidence" value="ECO:0007669"/>
    <property type="project" value="UniProtKB-UniRule"/>
</dbReference>
<dbReference type="GO" id="GO:0003677">
    <property type="term" value="F:DNA binding"/>
    <property type="evidence" value="ECO:0007669"/>
    <property type="project" value="InterPro"/>
</dbReference>
<dbReference type="InterPro" id="IPR027417">
    <property type="entry name" value="P-loop_NTPase"/>
</dbReference>
<evidence type="ECO:0000256" key="2">
    <source>
        <dbReference type="ARBA" id="ARBA00022801"/>
    </source>
</evidence>
<evidence type="ECO:0000313" key="12">
    <source>
        <dbReference type="EMBL" id="MBO8448576.1"/>
    </source>
</evidence>
<keyword evidence="2 9" id="KW-0378">Hydrolase</keyword>
<keyword evidence="5" id="KW-0413">Isomerase</keyword>
<dbReference type="GO" id="GO:0000725">
    <property type="term" value="P:recombinational repair"/>
    <property type="evidence" value="ECO:0007669"/>
    <property type="project" value="TreeGrafter"/>
</dbReference>
<gene>
    <name evidence="12" type="ORF">IAC29_04820</name>
</gene>
<dbReference type="GO" id="GO:0043138">
    <property type="term" value="F:3'-5' DNA helicase activity"/>
    <property type="evidence" value="ECO:0007669"/>
    <property type="project" value="UniProtKB-EC"/>
</dbReference>
<dbReference type="GO" id="GO:0016787">
    <property type="term" value="F:hydrolase activity"/>
    <property type="evidence" value="ECO:0007669"/>
    <property type="project" value="UniProtKB-UniRule"/>
</dbReference>
<dbReference type="EMBL" id="JADIMQ010000071">
    <property type="protein sequence ID" value="MBO8448576.1"/>
    <property type="molecule type" value="Genomic_DNA"/>
</dbReference>
<keyword evidence="4 9" id="KW-0067">ATP-binding</keyword>
<evidence type="ECO:0000256" key="6">
    <source>
        <dbReference type="ARBA" id="ARBA00034617"/>
    </source>
</evidence>
<dbReference type="AlphaFoldDB" id="A0A9D9HEM6"/>
<evidence type="ECO:0000256" key="3">
    <source>
        <dbReference type="ARBA" id="ARBA00022806"/>
    </source>
</evidence>
<dbReference type="InterPro" id="IPR014017">
    <property type="entry name" value="DNA_helicase_UvrD-like_C"/>
</dbReference>
<dbReference type="PROSITE" id="PS51217">
    <property type="entry name" value="UVRD_HELICASE_CTER"/>
    <property type="match status" value="1"/>
</dbReference>
<name>A0A9D9HEM6_9BACT</name>
<evidence type="ECO:0000256" key="9">
    <source>
        <dbReference type="PROSITE-ProRule" id="PRU00560"/>
    </source>
</evidence>
<accession>A0A9D9HEM6</accession>
<organism evidence="12 13">
    <name type="scientific">Candidatus Cryptobacteroides merdigallinarum</name>
    <dbReference type="NCBI Taxonomy" id="2840770"/>
    <lineage>
        <taxon>Bacteria</taxon>
        <taxon>Pseudomonadati</taxon>
        <taxon>Bacteroidota</taxon>
        <taxon>Bacteroidia</taxon>
        <taxon>Bacteroidales</taxon>
        <taxon>Candidatus Cryptobacteroides</taxon>
    </lineage>
</organism>
<dbReference type="Gene3D" id="3.40.50.300">
    <property type="entry name" value="P-loop containing nucleotide triphosphate hydrolases"/>
    <property type="match status" value="4"/>
</dbReference>
<comment type="catalytic activity">
    <reaction evidence="6">
        <text>Couples ATP hydrolysis with the unwinding of duplex DNA by translocating in the 3'-5' direction.</text>
        <dbReference type="EC" id="5.6.2.4"/>
    </reaction>
</comment>
<dbReference type="PANTHER" id="PTHR11070:SF67">
    <property type="entry name" value="DNA 3'-5' HELICASE"/>
    <property type="match status" value="1"/>
</dbReference>
<evidence type="ECO:0000256" key="1">
    <source>
        <dbReference type="ARBA" id="ARBA00022741"/>
    </source>
</evidence>
<comment type="catalytic activity">
    <reaction evidence="8">
        <text>ATP + H2O = ADP + phosphate + H(+)</text>
        <dbReference type="Rhea" id="RHEA:13065"/>
        <dbReference type="ChEBI" id="CHEBI:15377"/>
        <dbReference type="ChEBI" id="CHEBI:15378"/>
        <dbReference type="ChEBI" id="CHEBI:30616"/>
        <dbReference type="ChEBI" id="CHEBI:43474"/>
        <dbReference type="ChEBI" id="CHEBI:456216"/>
        <dbReference type="EC" id="5.6.2.4"/>
    </reaction>
</comment>
<dbReference type="InterPro" id="IPR000212">
    <property type="entry name" value="DNA_helicase_UvrD/REP"/>
</dbReference>
<dbReference type="EC" id="5.6.2.4" evidence="7"/>
<keyword evidence="1 9" id="KW-0547">Nucleotide-binding</keyword>
<evidence type="ECO:0000256" key="5">
    <source>
        <dbReference type="ARBA" id="ARBA00023235"/>
    </source>
</evidence>
<proteinExistence type="predicted"/>
<dbReference type="Proteomes" id="UP000810252">
    <property type="component" value="Unassembled WGS sequence"/>
</dbReference>
<feature type="domain" description="UvrD-like helicase C-terminal" evidence="11">
    <location>
        <begin position="500"/>
        <end position="713"/>
    </location>
</feature>
<feature type="domain" description="UvrD-like helicase ATP-binding" evidence="10">
    <location>
        <begin position="1"/>
        <end position="481"/>
    </location>
</feature>
<evidence type="ECO:0000256" key="7">
    <source>
        <dbReference type="ARBA" id="ARBA00034808"/>
    </source>
</evidence>
<dbReference type="SUPFAM" id="SSF52540">
    <property type="entry name" value="P-loop containing nucleoside triphosphate hydrolases"/>
    <property type="match status" value="1"/>
</dbReference>
<dbReference type="GO" id="GO:0005829">
    <property type="term" value="C:cytosol"/>
    <property type="evidence" value="ECO:0007669"/>
    <property type="project" value="TreeGrafter"/>
</dbReference>
<evidence type="ECO:0000256" key="4">
    <source>
        <dbReference type="ARBA" id="ARBA00022840"/>
    </source>
</evidence>
<evidence type="ECO:0000259" key="11">
    <source>
        <dbReference type="PROSITE" id="PS51217"/>
    </source>
</evidence>
<evidence type="ECO:0000313" key="13">
    <source>
        <dbReference type="Proteomes" id="UP000810252"/>
    </source>
</evidence>
<keyword evidence="3 9" id="KW-0347">Helicase</keyword>
<evidence type="ECO:0000256" key="8">
    <source>
        <dbReference type="ARBA" id="ARBA00048988"/>
    </source>
</evidence>
<dbReference type="PROSITE" id="PS51198">
    <property type="entry name" value="UVRD_HELICASE_ATP_BIND"/>
    <property type="match status" value="1"/>
</dbReference>
<reference evidence="12" key="1">
    <citation type="submission" date="2020-10" db="EMBL/GenBank/DDBJ databases">
        <authorList>
            <person name="Gilroy R."/>
        </authorList>
    </citation>
    <scope>NUCLEOTIDE SEQUENCE</scope>
    <source>
        <strain evidence="12">20514</strain>
    </source>
</reference>
<dbReference type="Pfam" id="PF13361">
    <property type="entry name" value="UvrD_C"/>
    <property type="match status" value="2"/>
</dbReference>